<dbReference type="eggNOG" id="KOG0637">
    <property type="taxonomic scope" value="Eukaryota"/>
</dbReference>
<evidence type="ECO:0000256" key="2">
    <source>
        <dbReference type="ARBA" id="ARBA00022448"/>
    </source>
</evidence>
<evidence type="ECO:0000256" key="3">
    <source>
        <dbReference type="ARBA" id="ARBA00022692"/>
    </source>
</evidence>
<keyword evidence="2" id="KW-0813">Transport</keyword>
<feature type="transmembrane region" description="Helical" evidence="7">
    <location>
        <begin position="170"/>
        <end position="189"/>
    </location>
</feature>
<dbReference type="GO" id="GO:0005886">
    <property type="term" value="C:plasma membrane"/>
    <property type="evidence" value="ECO:0007669"/>
    <property type="project" value="TreeGrafter"/>
</dbReference>
<dbReference type="PANTHER" id="PTHR19432:SF35">
    <property type="entry name" value="SOLUTE CARRIER FAMILY 45 MEMBER 3 ISOFORM X1"/>
    <property type="match status" value="1"/>
</dbReference>
<feature type="transmembrane region" description="Helical" evidence="7">
    <location>
        <begin position="249"/>
        <end position="270"/>
    </location>
</feature>
<keyword evidence="5 7" id="KW-0472">Membrane</keyword>
<dbReference type="PhylomeDB" id="B8MBV2"/>
<evidence type="ECO:0000256" key="6">
    <source>
        <dbReference type="SAM" id="MobiDB-lite"/>
    </source>
</evidence>
<dbReference type="VEuPathDB" id="FungiDB:TSTA_119910"/>
<keyword evidence="4 7" id="KW-1133">Transmembrane helix</keyword>
<dbReference type="OrthoDB" id="28755at2759"/>
<dbReference type="GO" id="GO:0008506">
    <property type="term" value="F:sucrose:proton symporter activity"/>
    <property type="evidence" value="ECO:0007669"/>
    <property type="project" value="TreeGrafter"/>
</dbReference>
<gene>
    <name evidence="8" type="ORF">TSTA_119910</name>
</gene>
<keyword evidence="3 7" id="KW-0812">Transmembrane</keyword>
<reference evidence="9" key="1">
    <citation type="journal article" date="2015" name="Genome Announc.">
        <title>Genome sequence of the AIDS-associated pathogen Penicillium marneffei (ATCC18224) and its near taxonomic relative Talaromyces stipitatus (ATCC10500).</title>
        <authorList>
            <person name="Nierman W.C."/>
            <person name="Fedorova-Abrams N.D."/>
            <person name="Andrianopoulos A."/>
        </authorList>
    </citation>
    <scope>NUCLEOTIDE SEQUENCE [LARGE SCALE GENOMIC DNA]</scope>
    <source>
        <strain evidence="9">ATCC 10500 / CBS 375.48 / QM 6759 / NRRL 1006</strain>
    </source>
</reference>
<dbReference type="InParanoid" id="B8MBV2"/>
<dbReference type="OMA" id="CAWVGFF"/>
<sequence length="654" mass="72117">MSNPDHHHHMTDANENSPLVMSPVKPSADLQRQGAAIEADALARARRRNELADQESKSTWYLVLLTLSIGGLQVVWSVELSNGSPFLLSLGMSKALLAIVWVAGPLTGTLVQPYIGILSDNCRIPWGKRKPFMIGGGLATIFCLMILAWVREIVTGVLGIFGADAQSNGVKVTTLVFATIMMFCLDFAINTVQAGIRAFIVDCAPAHQQEPANAWASRLTGAGNIIGYILGYMDLPKVFPIFGNTQFKILCLIASFSLGITLLISCLTIKERDPRVDGPPPPVGMGLISFFKGVWKSIRNLPPQIRKVCEVQLAAWIAWFPFLYYSTTYIGQLYVNPIFEKHRDLTDDEINRAWEDATRIGSFALLVNAIVSFTANIVLPLLIVPSYKQIQVSTDNIDFMPVAQDIDSAEEEIRRSISELQGHIASEPLLSHEAVSIESDEVDDAKKKRFDFVKKLRIPGLTLRRTWLLSLALLSVCMFSTFFITTAQAATVVIGIVGISWAVTLWAPFALISAEVAQRDAERRLNRLQAEFDALSGHEITHTAEIERNHEEEEEDEDEEEQDIEAAATIPKIDTDEASPTDQAGIVLGLHNVAVSFPQIFSTMISSLIFKALQKPRGEPWDDSVGWVMRFGGCAALVAALLARRLEEKGSNSR</sequence>
<feature type="transmembrane region" description="Helical" evidence="7">
    <location>
        <begin position="58"/>
        <end position="76"/>
    </location>
</feature>
<accession>B8MBV2</accession>
<proteinExistence type="predicted"/>
<keyword evidence="9" id="KW-1185">Reference proteome</keyword>
<protein>
    <submittedName>
        <fullName evidence="8">Sucrose transporter, putative</fullName>
    </submittedName>
</protein>
<feature type="region of interest" description="Disordered" evidence="6">
    <location>
        <begin position="1"/>
        <end position="24"/>
    </location>
</feature>
<dbReference type="PANTHER" id="PTHR19432">
    <property type="entry name" value="SUGAR TRANSPORTER"/>
    <property type="match status" value="1"/>
</dbReference>
<evidence type="ECO:0000313" key="9">
    <source>
        <dbReference type="Proteomes" id="UP000001745"/>
    </source>
</evidence>
<evidence type="ECO:0000256" key="5">
    <source>
        <dbReference type="ARBA" id="ARBA00023136"/>
    </source>
</evidence>
<dbReference type="Proteomes" id="UP000001745">
    <property type="component" value="Unassembled WGS sequence"/>
</dbReference>
<dbReference type="RefSeq" id="XP_002482227.1">
    <property type="nucleotide sequence ID" value="XM_002482182.1"/>
</dbReference>
<comment type="subcellular location">
    <subcellularLocation>
        <location evidence="1">Membrane</location>
        <topology evidence="1">Multi-pass membrane protein</topology>
    </subcellularLocation>
</comment>
<name>B8MBV2_TALSN</name>
<dbReference type="HOGENOM" id="CLU_018303_1_1_1"/>
<feature type="transmembrane region" description="Helical" evidence="7">
    <location>
        <begin position="313"/>
        <end position="335"/>
    </location>
</feature>
<feature type="transmembrane region" description="Helical" evidence="7">
    <location>
        <begin position="96"/>
        <end position="119"/>
    </location>
</feature>
<feature type="transmembrane region" description="Helical" evidence="7">
    <location>
        <begin position="131"/>
        <end position="150"/>
    </location>
</feature>
<dbReference type="SUPFAM" id="SSF103473">
    <property type="entry name" value="MFS general substrate transporter"/>
    <property type="match status" value="1"/>
</dbReference>
<dbReference type="EMBL" id="EQ962655">
    <property type="protein sequence ID" value="EED18235.1"/>
    <property type="molecule type" value="Genomic_DNA"/>
</dbReference>
<feature type="transmembrane region" description="Helical" evidence="7">
    <location>
        <begin position="625"/>
        <end position="643"/>
    </location>
</feature>
<organism evidence="8 9">
    <name type="scientific">Talaromyces stipitatus (strain ATCC 10500 / CBS 375.48 / QM 6759 / NRRL 1006)</name>
    <name type="common">Penicillium stipitatum</name>
    <dbReference type="NCBI Taxonomy" id="441959"/>
    <lineage>
        <taxon>Eukaryota</taxon>
        <taxon>Fungi</taxon>
        <taxon>Dikarya</taxon>
        <taxon>Ascomycota</taxon>
        <taxon>Pezizomycotina</taxon>
        <taxon>Eurotiomycetes</taxon>
        <taxon>Eurotiomycetidae</taxon>
        <taxon>Eurotiales</taxon>
        <taxon>Trichocomaceae</taxon>
        <taxon>Talaromyces</taxon>
        <taxon>Talaromyces sect. Talaromyces</taxon>
    </lineage>
</organism>
<dbReference type="InterPro" id="IPR036259">
    <property type="entry name" value="MFS_trans_sf"/>
</dbReference>
<feature type="transmembrane region" description="Helical" evidence="7">
    <location>
        <begin position="360"/>
        <end position="384"/>
    </location>
</feature>
<feature type="transmembrane region" description="Helical" evidence="7">
    <location>
        <begin position="593"/>
        <end position="613"/>
    </location>
</feature>
<dbReference type="Pfam" id="PF13347">
    <property type="entry name" value="MFS_2"/>
    <property type="match status" value="1"/>
</dbReference>
<evidence type="ECO:0000256" key="4">
    <source>
        <dbReference type="ARBA" id="ARBA00022989"/>
    </source>
</evidence>
<feature type="transmembrane region" description="Helical" evidence="7">
    <location>
        <begin position="466"/>
        <end position="484"/>
    </location>
</feature>
<dbReference type="GeneID" id="8105265"/>
<feature type="region of interest" description="Disordered" evidence="6">
    <location>
        <begin position="543"/>
        <end position="564"/>
    </location>
</feature>
<dbReference type="AlphaFoldDB" id="B8MBV2"/>
<evidence type="ECO:0000256" key="1">
    <source>
        <dbReference type="ARBA" id="ARBA00004141"/>
    </source>
</evidence>
<feature type="transmembrane region" description="Helical" evidence="7">
    <location>
        <begin position="490"/>
        <end position="514"/>
    </location>
</feature>
<dbReference type="Gene3D" id="1.20.1250.20">
    <property type="entry name" value="MFS general substrate transporter like domains"/>
    <property type="match status" value="1"/>
</dbReference>
<feature type="compositionally biased region" description="Acidic residues" evidence="6">
    <location>
        <begin position="552"/>
        <end position="564"/>
    </location>
</feature>
<evidence type="ECO:0000256" key="7">
    <source>
        <dbReference type="SAM" id="Phobius"/>
    </source>
</evidence>
<evidence type="ECO:0000313" key="8">
    <source>
        <dbReference type="EMBL" id="EED18235.1"/>
    </source>
</evidence>